<evidence type="ECO:0000313" key="4">
    <source>
        <dbReference type="RefSeq" id="XP_029642146.1"/>
    </source>
</evidence>
<name>A0A6P7SV90_9MOLL</name>
<dbReference type="AlphaFoldDB" id="A0A6P7SV90"/>
<dbReference type="CDD" id="cd16021">
    <property type="entry name" value="ALP_like"/>
    <property type="match status" value="1"/>
</dbReference>
<dbReference type="GO" id="GO:0005615">
    <property type="term" value="C:extracellular space"/>
    <property type="evidence" value="ECO:0007669"/>
    <property type="project" value="TreeGrafter"/>
</dbReference>
<dbReference type="Proteomes" id="UP000515154">
    <property type="component" value="Linkage group LG10"/>
</dbReference>
<dbReference type="Pfam" id="PF02995">
    <property type="entry name" value="DUF229"/>
    <property type="match status" value="1"/>
</dbReference>
<dbReference type="RefSeq" id="XP_029642144.1">
    <property type="nucleotide sequence ID" value="XM_029786284.2"/>
</dbReference>
<sequence>MFICKMNNRCTKRIGISLILLIVIYSAYSVLKFPDPQFMKSDIDVKCHLPNIDPYDKAIINYVFHPEPLHCSLKADLTFFNKKGLLQLNETAAKESGFSIATLNCSYQGVYRTHKDDDHVDFKKPVWIQLPADVPEDFFLIICQDINRRSFTHLHAHVSQKTFQKMKLPSHCPQAPYNVLIFGIDSLSRLNALRKLPKTYKYLTETLGGFAFKGYTKVGENTFPNLIPLLTGKYTYELHKTPVGSNFFDGYPLLWKNFSKCQYATMFSEDAPIISLFNYLDKGFLKQPTDHYMRPFWLSFESVHPVKTMLGPVWLALENKRVRLGKVSNLCHGGSPKHMLIVNYFLSFIRRYYHQMPLFGLSWITEISHDYLNMIEVADNDFFEFFKVLNSEGFLNNSFLFFMSDHGHRFDWFRRTLIGRIEDKMPLFILKVPEKFKRKHPKIVSNLQQNSEYLTSPFDTHETLKDILYGTFKSHPKTSRSNNQIFQPISLFEAISNTRTCAQAGIPQQFCACYKTTDIDPKEAIVSDLSKYMLKSVNSLTEKFRKICAKFNFLTVLNVQKQSPSGSLKIKTNPKLLGFQLKYEDPLGLYIISMKVTPSDAIFEAMVNVRTVNSMEILGDIYRINRYGNQSFCVNERSLKPYCYCI</sequence>
<dbReference type="InterPro" id="IPR004245">
    <property type="entry name" value="DUF229"/>
</dbReference>
<dbReference type="Gene3D" id="3.40.720.10">
    <property type="entry name" value="Alkaline Phosphatase, subunit A"/>
    <property type="match status" value="1"/>
</dbReference>
<gene>
    <name evidence="2 3 4" type="primary">LOC115216737</name>
</gene>
<accession>A0A6P7SV90</accession>
<keyword evidence="1" id="KW-1185">Reference proteome</keyword>
<proteinExistence type="predicted"/>
<dbReference type="RefSeq" id="XP_029642145.1">
    <property type="nucleotide sequence ID" value="XM_029786285.2"/>
</dbReference>
<dbReference type="KEGG" id="osn:115216737"/>
<dbReference type="PANTHER" id="PTHR10974">
    <property type="entry name" value="FI08016P-RELATED"/>
    <property type="match status" value="1"/>
</dbReference>
<protein>
    <submittedName>
        <fullName evidence="2 3">Uncharacterized protein LOC115216737</fullName>
    </submittedName>
</protein>
<dbReference type="RefSeq" id="XP_029642146.1">
    <property type="nucleotide sequence ID" value="XM_029786286.2"/>
</dbReference>
<dbReference type="FunFam" id="3.40.720.10:FF:000017">
    <property type="entry name" value="Predicted protein"/>
    <property type="match status" value="1"/>
</dbReference>
<dbReference type="SUPFAM" id="SSF53649">
    <property type="entry name" value="Alkaline phosphatase-like"/>
    <property type="match status" value="1"/>
</dbReference>
<evidence type="ECO:0000313" key="3">
    <source>
        <dbReference type="RefSeq" id="XP_029642145.1"/>
    </source>
</evidence>
<dbReference type="PANTHER" id="PTHR10974:SF1">
    <property type="entry name" value="FI08016P-RELATED"/>
    <property type="match status" value="1"/>
</dbReference>
<organism evidence="1 2">
    <name type="scientific">Octopus sinensis</name>
    <name type="common">East Asian common octopus</name>
    <dbReference type="NCBI Taxonomy" id="2607531"/>
    <lineage>
        <taxon>Eukaryota</taxon>
        <taxon>Metazoa</taxon>
        <taxon>Spiralia</taxon>
        <taxon>Lophotrochozoa</taxon>
        <taxon>Mollusca</taxon>
        <taxon>Cephalopoda</taxon>
        <taxon>Coleoidea</taxon>
        <taxon>Octopodiformes</taxon>
        <taxon>Octopoda</taxon>
        <taxon>Incirrata</taxon>
        <taxon>Octopodidae</taxon>
        <taxon>Octopus</taxon>
    </lineage>
</organism>
<dbReference type="InterPro" id="IPR017850">
    <property type="entry name" value="Alkaline_phosphatase_core_sf"/>
</dbReference>
<evidence type="ECO:0000313" key="1">
    <source>
        <dbReference type="Proteomes" id="UP000515154"/>
    </source>
</evidence>
<evidence type="ECO:0000313" key="2">
    <source>
        <dbReference type="RefSeq" id="XP_029642144.1"/>
    </source>
</evidence>
<reference evidence="2 3" key="1">
    <citation type="submission" date="2025-08" db="UniProtKB">
        <authorList>
            <consortium name="RefSeq"/>
        </authorList>
    </citation>
    <scope>IDENTIFICATION</scope>
</reference>